<feature type="domain" description="Mur ligase C-terminal" evidence="16">
    <location>
        <begin position="327"/>
        <end position="455"/>
    </location>
</feature>
<evidence type="ECO:0000256" key="11">
    <source>
        <dbReference type="ARBA" id="ARBA00023306"/>
    </source>
</evidence>
<sequence length="470" mass="50288">MIIAPSNPMRRIQGIHFIGIGGSGMSGIAEVLLNLGYRISGSDLADSAVTRRLVSQGARVHQGHAPENLGDADVVVVSSAVNEENPEVKAARARRIPVVRRAVMLAELMRFRHGIAVAGTHGKTTTTSLLASVLAGADMDPTYIIGGRLNAAGTNAKLGQSNLLVAEADESDASFLELLPMTALITNIEADHMSTYGGDFSQLKDAFVRFIHNLPFYGLAVVCADDPVIRELLARFERPMLTFGIDTDCDYRAINLDVRGMTTHFDVLGPNGFEAGFAVKMPGRHNVLNALGVIAIALDLGVAVAAIQRGLSEFAGVGRRFQSHGELALPQGGQIHLVDDYGHHPTEVAATIRAAREAFPGQPLSLVFQPHRYSRTRDLFDDFVQVLEAVDQLVLLDVYPAGESPISHADSRALASALRMRNKVSPIVVTQPEGVCDTLVPLLVDQTVLITQGAGDVGRLPELIKQGLAP</sequence>
<dbReference type="AlphaFoldDB" id="A0A5Q2QCB9"/>
<comment type="similarity">
    <text evidence="14">Belongs to the MurCDEF family.</text>
</comment>
<name>A0A5Q2QCB9_9GAMM</name>
<dbReference type="FunFam" id="3.40.1190.10:FF:000001">
    <property type="entry name" value="UDP-N-acetylmuramate--L-alanine ligase"/>
    <property type="match status" value="1"/>
</dbReference>
<evidence type="ECO:0000256" key="10">
    <source>
        <dbReference type="ARBA" id="ARBA00022984"/>
    </source>
</evidence>
<dbReference type="InterPro" id="IPR013221">
    <property type="entry name" value="Mur_ligase_cen"/>
</dbReference>
<evidence type="ECO:0000256" key="5">
    <source>
        <dbReference type="ARBA" id="ARBA00022598"/>
    </source>
</evidence>
<dbReference type="GO" id="GO:0071555">
    <property type="term" value="P:cell wall organization"/>
    <property type="evidence" value="ECO:0007669"/>
    <property type="project" value="UniProtKB-KW"/>
</dbReference>
<comment type="subcellular location">
    <subcellularLocation>
        <location evidence="1 14">Cytoplasm</location>
    </subcellularLocation>
</comment>
<comment type="function">
    <text evidence="14">Cell wall formation.</text>
</comment>
<dbReference type="GO" id="GO:0008360">
    <property type="term" value="P:regulation of cell shape"/>
    <property type="evidence" value="ECO:0007669"/>
    <property type="project" value="UniProtKB-KW"/>
</dbReference>
<keyword evidence="4 14" id="KW-0963">Cytoplasm</keyword>
<dbReference type="NCBIfam" id="TIGR01082">
    <property type="entry name" value="murC"/>
    <property type="match status" value="1"/>
</dbReference>
<dbReference type="GO" id="GO:0005737">
    <property type="term" value="C:cytoplasm"/>
    <property type="evidence" value="ECO:0007669"/>
    <property type="project" value="UniProtKB-SubCell"/>
</dbReference>
<dbReference type="InterPro" id="IPR036615">
    <property type="entry name" value="Mur_ligase_C_dom_sf"/>
</dbReference>
<dbReference type="Pfam" id="PF01225">
    <property type="entry name" value="Mur_ligase"/>
    <property type="match status" value="1"/>
</dbReference>
<accession>A0A5Q2QCB9</accession>
<dbReference type="OrthoDB" id="9804126at2"/>
<evidence type="ECO:0000256" key="3">
    <source>
        <dbReference type="ARBA" id="ARBA00012211"/>
    </source>
</evidence>
<evidence type="ECO:0000256" key="6">
    <source>
        <dbReference type="ARBA" id="ARBA00022618"/>
    </source>
</evidence>
<dbReference type="InterPro" id="IPR050061">
    <property type="entry name" value="MurCDEF_pg_biosynth"/>
</dbReference>
<dbReference type="PANTHER" id="PTHR43445:SF3">
    <property type="entry name" value="UDP-N-ACETYLMURAMATE--L-ALANINE LIGASE"/>
    <property type="match status" value="1"/>
</dbReference>
<dbReference type="RefSeq" id="WP_153714446.1">
    <property type="nucleotide sequence ID" value="NZ_CP045871.1"/>
</dbReference>
<proteinExistence type="inferred from homology"/>
<dbReference type="GO" id="GO:0051301">
    <property type="term" value="P:cell division"/>
    <property type="evidence" value="ECO:0007669"/>
    <property type="project" value="UniProtKB-KW"/>
</dbReference>
<evidence type="ECO:0000313" key="18">
    <source>
        <dbReference type="EMBL" id="QGG80943.1"/>
    </source>
</evidence>
<evidence type="ECO:0000256" key="4">
    <source>
        <dbReference type="ARBA" id="ARBA00022490"/>
    </source>
</evidence>
<keyword evidence="8 14" id="KW-0067">ATP-binding</keyword>
<comment type="catalytic activity">
    <reaction evidence="13 14">
        <text>UDP-N-acetyl-alpha-D-muramate + L-alanine + ATP = UDP-N-acetyl-alpha-D-muramoyl-L-alanine + ADP + phosphate + H(+)</text>
        <dbReference type="Rhea" id="RHEA:23372"/>
        <dbReference type="ChEBI" id="CHEBI:15378"/>
        <dbReference type="ChEBI" id="CHEBI:30616"/>
        <dbReference type="ChEBI" id="CHEBI:43474"/>
        <dbReference type="ChEBI" id="CHEBI:57972"/>
        <dbReference type="ChEBI" id="CHEBI:70757"/>
        <dbReference type="ChEBI" id="CHEBI:83898"/>
        <dbReference type="ChEBI" id="CHEBI:456216"/>
        <dbReference type="EC" id="6.3.2.8"/>
    </reaction>
</comment>
<organism evidence="18 19">
    <name type="scientific">Litorivicinus lipolyticus</name>
    <dbReference type="NCBI Taxonomy" id="418701"/>
    <lineage>
        <taxon>Bacteria</taxon>
        <taxon>Pseudomonadati</taxon>
        <taxon>Pseudomonadota</taxon>
        <taxon>Gammaproteobacteria</taxon>
        <taxon>Oceanospirillales</taxon>
        <taxon>Litorivicinaceae</taxon>
        <taxon>Litorivicinus</taxon>
    </lineage>
</organism>
<keyword evidence="7 14" id="KW-0547">Nucleotide-binding</keyword>
<evidence type="ECO:0000313" key="19">
    <source>
        <dbReference type="Proteomes" id="UP000388235"/>
    </source>
</evidence>
<feature type="binding site" evidence="14">
    <location>
        <begin position="119"/>
        <end position="125"/>
    </location>
    <ligand>
        <name>ATP</name>
        <dbReference type="ChEBI" id="CHEBI:30616"/>
    </ligand>
</feature>
<keyword evidence="11 14" id="KW-0131">Cell cycle</keyword>
<dbReference type="EMBL" id="CP045871">
    <property type="protein sequence ID" value="QGG80943.1"/>
    <property type="molecule type" value="Genomic_DNA"/>
</dbReference>
<keyword evidence="19" id="KW-1185">Reference proteome</keyword>
<dbReference type="Proteomes" id="UP000388235">
    <property type="component" value="Chromosome"/>
</dbReference>
<gene>
    <name evidence="14 18" type="primary">murC</name>
    <name evidence="18" type="ORF">GH975_10325</name>
</gene>
<dbReference type="GO" id="GO:0009252">
    <property type="term" value="P:peptidoglycan biosynthetic process"/>
    <property type="evidence" value="ECO:0007669"/>
    <property type="project" value="UniProtKB-UniRule"/>
</dbReference>
<dbReference type="GO" id="GO:0005524">
    <property type="term" value="F:ATP binding"/>
    <property type="evidence" value="ECO:0007669"/>
    <property type="project" value="UniProtKB-UniRule"/>
</dbReference>
<dbReference type="InterPro" id="IPR005758">
    <property type="entry name" value="UDP-N-AcMur_Ala_ligase_MurC"/>
</dbReference>
<dbReference type="GO" id="GO:0008763">
    <property type="term" value="F:UDP-N-acetylmuramate-L-alanine ligase activity"/>
    <property type="evidence" value="ECO:0007669"/>
    <property type="project" value="UniProtKB-UniRule"/>
</dbReference>
<dbReference type="PANTHER" id="PTHR43445">
    <property type="entry name" value="UDP-N-ACETYLMURAMATE--L-ALANINE LIGASE-RELATED"/>
    <property type="match status" value="1"/>
</dbReference>
<evidence type="ECO:0000256" key="14">
    <source>
        <dbReference type="HAMAP-Rule" id="MF_00046"/>
    </source>
</evidence>
<dbReference type="Gene3D" id="3.40.50.720">
    <property type="entry name" value="NAD(P)-binding Rossmann-like Domain"/>
    <property type="match status" value="1"/>
</dbReference>
<dbReference type="SUPFAM" id="SSF53623">
    <property type="entry name" value="MurD-like peptide ligases, catalytic domain"/>
    <property type="match status" value="1"/>
</dbReference>
<dbReference type="Pfam" id="PF02875">
    <property type="entry name" value="Mur_ligase_C"/>
    <property type="match status" value="1"/>
</dbReference>
<protein>
    <recommendedName>
        <fullName evidence="3 14">UDP-N-acetylmuramate--L-alanine ligase</fullName>
        <ecNumber evidence="3 14">6.3.2.8</ecNumber>
    </recommendedName>
    <alternativeName>
        <fullName evidence="14">UDP-N-acetylmuramoyl-L-alanine synthetase</fullName>
    </alternativeName>
</protein>
<keyword evidence="6 14" id="KW-0132">Cell division</keyword>
<evidence type="ECO:0000259" key="15">
    <source>
        <dbReference type="Pfam" id="PF01225"/>
    </source>
</evidence>
<dbReference type="Gene3D" id="3.90.190.20">
    <property type="entry name" value="Mur ligase, C-terminal domain"/>
    <property type="match status" value="1"/>
</dbReference>
<evidence type="ECO:0000256" key="9">
    <source>
        <dbReference type="ARBA" id="ARBA00022960"/>
    </source>
</evidence>
<keyword evidence="12 14" id="KW-0961">Cell wall biogenesis/degradation</keyword>
<keyword evidence="10 14" id="KW-0573">Peptidoglycan synthesis</keyword>
<evidence type="ECO:0000256" key="8">
    <source>
        <dbReference type="ARBA" id="ARBA00022840"/>
    </source>
</evidence>
<dbReference type="SUPFAM" id="SSF53244">
    <property type="entry name" value="MurD-like peptide ligases, peptide-binding domain"/>
    <property type="match status" value="1"/>
</dbReference>
<dbReference type="EC" id="6.3.2.8" evidence="3 14"/>
<keyword evidence="9 14" id="KW-0133">Cell shape</keyword>
<dbReference type="Pfam" id="PF08245">
    <property type="entry name" value="Mur_ligase_M"/>
    <property type="match status" value="1"/>
</dbReference>
<dbReference type="Gene3D" id="3.40.1190.10">
    <property type="entry name" value="Mur-like, catalytic domain"/>
    <property type="match status" value="1"/>
</dbReference>
<feature type="domain" description="Mur ligase central" evidence="17">
    <location>
        <begin position="117"/>
        <end position="297"/>
    </location>
</feature>
<evidence type="ECO:0000256" key="2">
    <source>
        <dbReference type="ARBA" id="ARBA00004752"/>
    </source>
</evidence>
<dbReference type="InterPro" id="IPR004101">
    <property type="entry name" value="Mur_ligase_C"/>
</dbReference>
<evidence type="ECO:0000256" key="12">
    <source>
        <dbReference type="ARBA" id="ARBA00023316"/>
    </source>
</evidence>
<dbReference type="KEGG" id="llp:GH975_10325"/>
<keyword evidence="5 14" id="KW-0436">Ligase</keyword>
<feature type="domain" description="Mur ligase N-terminal catalytic" evidence="15">
    <location>
        <begin position="15"/>
        <end position="112"/>
    </location>
</feature>
<dbReference type="UniPathway" id="UPA00219"/>
<evidence type="ECO:0000259" key="17">
    <source>
        <dbReference type="Pfam" id="PF08245"/>
    </source>
</evidence>
<evidence type="ECO:0000256" key="1">
    <source>
        <dbReference type="ARBA" id="ARBA00004496"/>
    </source>
</evidence>
<comment type="pathway">
    <text evidence="2 14">Cell wall biogenesis; peptidoglycan biosynthesis.</text>
</comment>
<evidence type="ECO:0000256" key="13">
    <source>
        <dbReference type="ARBA" id="ARBA00047833"/>
    </source>
</evidence>
<dbReference type="SUPFAM" id="SSF51984">
    <property type="entry name" value="MurCD N-terminal domain"/>
    <property type="match status" value="1"/>
</dbReference>
<evidence type="ECO:0000259" key="16">
    <source>
        <dbReference type="Pfam" id="PF02875"/>
    </source>
</evidence>
<dbReference type="InterPro" id="IPR000713">
    <property type="entry name" value="Mur_ligase_N"/>
</dbReference>
<dbReference type="HAMAP" id="MF_00046">
    <property type="entry name" value="MurC"/>
    <property type="match status" value="1"/>
</dbReference>
<dbReference type="InterPro" id="IPR036565">
    <property type="entry name" value="Mur-like_cat_sf"/>
</dbReference>
<reference evidence="18 19" key="1">
    <citation type="submission" date="2019-11" db="EMBL/GenBank/DDBJ databases">
        <authorList>
            <person name="Khan S.A."/>
            <person name="Jeon C.O."/>
            <person name="Chun B.H."/>
        </authorList>
    </citation>
    <scope>NUCLEOTIDE SEQUENCE [LARGE SCALE GENOMIC DNA]</scope>
    <source>
        <strain evidence="18 19">IMCC 1097</strain>
    </source>
</reference>
<evidence type="ECO:0000256" key="7">
    <source>
        <dbReference type="ARBA" id="ARBA00022741"/>
    </source>
</evidence>